<evidence type="ECO:0000256" key="4">
    <source>
        <dbReference type="ARBA" id="ARBA00022679"/>
    </source>
</evidence>
<dbReference type="Proteomes" id="UP001497497">
    <property type="component" value="Unassembled WGS sequence"/>
</dbReference>
<feature type="transmembrane region" description="Helical" evidence="11">
    <location>
        <begin position="12"/>
        <end position="30"/>
    </location>
</feature>
<dbReference type="InterPro" id="IPR002659">
    <property type="entry name" value="Glyco_trans_31"/>
</dbReference>
<dbReference type="PANTHER" id="PTHR11214">
    <property type="entry name" value="BETA-1,3-N-ACETYLGLUCOSAMINYLTRANSFERASE"/>
    <property type="match status" value="1"/>
</dbReference>
<dbReference type="PANTHER" id="PTHR11214:SF314">
    <property type="entry name" value="HEXOSYLTRANSFERASE"/>
    <property type="match status" value="1"/>
</dbReference>
<comment type="caution">
    <text evidence="12">The sequence shown here is derived from an EMBL/GenBank/DDBJ whole genome shotgun (WGS) entry which is preliminary data.</text>
</comment>
<evidence type="ECO:0000313" key="13">
    <source>
        <dbReference type="Proteomes" id="UP001497497"/>
    </source>
</evidence>
<keyword evidence="8 11" id="KW-0333">Golgi apparatus</keyword>
<dbReference type="Gene3D" id="3.90.550.50">
    <property type="match status" value="1"/>
</dbReference>
<sequence>MTFSLTNVTRVTWIKIGLLLAFLMVNVALYKQSSQFQMVVASFFSSLPAQNVANTRNVTGSSPPNATQSPASFRPGNFTTDLFPLTPSNDLSTIPPKKNPTHIFKSKKTLAHSTARSAPYPKVMLEKHPFLNESIVNPHNFNYRIFPSFVCDPDSTELVIAVPITRSNFEGRKTVRETWGSFANTSGNNAILVFFIGSEHDSDSEVQTKIQNEAAIFGDILQEQYIDSYNNLSLKSVSILKWVNFYCPRSSLVLKADDDMYINVPLLVRTLKGKAASSETPSAFVMGSEQWNAHPIRNTASKWYTPYTMFKGDTYPNYMSGTAYAMTTEAAKLLYEASLRVPLFWLEDIYITGLCAKKSHVTLVNSDMFSYGKPDASGCSFRNHISGHRYKLEEISKIHKELYDPNTVCERAAA</sequence>
<evidence type="ECO:0000313" key="12">
    <source>
        <dbReference type="EMBL" id="CAL1547590.1"/>
    </source>
</evidence>
<keyword evidence="13" id="KW-1185">Reference proteome</keyword>
<dbReference type="FunFam" id="3.90.550.50:FF:000001">
    <property type="entry name" value="Hexosyltransferase"/>
    <property type="match status" value="1"/>
</dbReference>
<evidence type="ECO:0000256" key="7">
    <source>
        <dbReference type="ARBA" id="ARBA00022989"/>
    </source>
</evidence>
<proteinExistence type="inferred from homology"/>
<evidence type="ECO:0000256" key="6">
    <source>
        <dbReference type="ARBA" id="ARBA00022968"/>
    </source>
</evidence>
<evidence type="ECO:0000256" key="5">
    <source>
        <dbReference type="ARBA" id="ARBA00022692"/>
    </source>
</evidence>
<keyword evidence="4" id="KW-0808">Transferase</keyword>
<evidence type="ECO:0000256" key="1">
    <source>
        <dbReference type="ARBA" id="ARBA00004323"/>
    </source>
</evidence>
<reference evidence="12 13" key="1">
    <citation type="submission" date="2024-04" db="EMBL/GenBank/DDBJ databases">
        <authorList>
            <consortium name="Genoscope - CEA"/>
            <person name="William W."/>
        </authorList>
    </citation>
    <scope>NUCLEOTIDE SEQUENCE [LARGE SCALE GENOMIC DNA]</scope>
</reference>
<keyword evidence="10" id="KW-0325">Glycoprotein</keyword>
<evidence type="ECO:0000256" key="3">
    <source>
        <dbReference type="ARBA" id="ARBA00022676"/>
    </source>
</evidence>
<gene>
    <name evidence="12" type="ORF">GSLYS_00020907001</name>
</gene>
<organism evidence="12 13">
    <name type="scientific">Lymnaea stagnalis</name>
    <name type="common">Great pond snail</name>
    <name type="synonym">Helix stagnalis</name>
    <dbReference type="NCBI Taxonomy" id="6523"/>
    <lineage>
        <taxon>Eukaryota</taxon>
        <taxon>Metazoa</taxon>
        <taxon>Spiralia</taxon>
        <taxon>Lophotrochozoa</taxon>
        <taxon>Mollusca</taxon>
        <taxon>Gastropoda</taxon>
        <taxon>Heterobranchia</taxon>
        <taxon>Euthyneura</taxon>
        <taxon>Panpulmonata</taxon>
        <taxon>Hygrophila</taxon>
        <taxon>Lymnaeoidea</taxon>
        <taxon>Lymnaeidae</taxon>
        <taxon>Lymnaea</taxon>
    </lineage>
</organism>
<dbReference type="GO" id="GO:0006493">
    <property type="term" value="P:protein O-linked glycosylation"/>
    <property type="evidence" value="ECO:0007669"/>
    <property type="project" value="TreeGrafter"/>
</dbReference>
<evidence type="ECO:0000256" key="10">
    <source>
        <dbReference type="ARBA" id="ARBA00023180"/>
    </source>
</evidence>
<keyword evidence="3 11" id="KW-0328">Glycosyltransferase</keyword>
<dbReference type="GO" id="GO:0016758">
    <property type="term" value="F:hexosyltransferase activity"/>
    <property type="evidence" value="ECO:0007669"/>
    <property type="project" value="InterPro"/>
</dbReference>
<dbReference type="EMBL" id="CAXITT010001017">
    <property type="protein sequence ID" value="CAL1547590.1"/>
    <property type="molecule type" value="Genomic_DNA"/>
</dbReference>
<dbReference type="Pfam" id="PF01762">
    <property type="entry name" value="Galactosyl_T"/>
    <property type="match status" value="1"/>
</dbReference>
<keyword evidence="7 11" id="KW-1133">Transmembrane helix</keyword>
<keyword evidence="5 11" id="KW-0812">Transmembrane</keyword>
<keyword evidence="6 11" id="KW-0735">Signal-anchor</keyword>
<evidence type="ECO:0000256" key="2">
    <source>
        <dbReference type="ARBA" id="ARBA00008661"/>
    </source>
</evidence>
<evidence type="ECO:0000256" key="9">
    <source>
        <dbReference type="ARBA" id="ARBA00023136"/>
    </source>
</evidence>
<dbReference type="EC" id="2.4.1.-" evidence="11"/>
<accession>A0AAV2INZ7</accession>
<evidence type="ECO:0000256" key="8">
    <source>
        <dbReference type="ARBA" id="ARBA00023034"/>
    </source>
</evidence>
<protein>
    <recommendedName>
        <fullName evidence="11">Hexosyltransferase</fullName>
        <ecNumber evidence="11">2.4.1.-</ecNumber>
    </recommendedName>
</protein>
<evidence type="ECO:0000256" key="11">
    <source>
        <dbReference type="RuleBase" id="RU363063"/>
    </source>
</evidence>
<keyword evidence="9 11" id="KW-0472">Membrane</keyword>
<name>A0AAV2INZ7_LYMST</name>
<comment type="subcellular location">
    <subcellularLocation>
        <location evidence="1 11">Golgi apparatus membrane</location>
        <topology evidence="1 11">Single-pass type II membrane protein</topology>
    </subcellularLocation>
</comment>
<comment type="similarity">
    <text evidence="2 11">Belongs to the glycosyltransferase 31 family.</text>
</comment>
<dbReference type="GO" id="GO:0000139">
    <property type="term" value="C:Golgi membrane"/>
    <property type="evidence" value="ECO:0007669"/>
    <property type="project" value="UniProtKB-SubCell"/>
</dbReference>
<dbReference type="AlphaFoldDB" id="A0AAV2INZ7"/>